<evidence type="ECO:0000259" key="5">
    <source>
        <dbReference type="PROSITE" id="PS50931"/>
    </source>
</evidence>
<evidence type="ECO:0000256" key="2">
    <source>
        <dbReference type="ARBA" id="ARBA00023015"/>
    </source>
</evidence>
<comment type="similarity">
    <text evidence="1">Belongs to the LysR transcriptional regulatory family.</text>
</comment>
<dbReference type="Gene3D" id="1.10.10.10">
    <property type="entry name" value="Winged helix-like DNA-binding domain superfamily/Winged helix DNA-binding domain"/>
    <property type="match status" value="1"/>
</dbReference>
<name>A0ABQ1KVZ2_9GAMM</name>
<keyword evidence="4" id="KW-0804">Transcription</keyword>
<dbReference type="SUPFAM" id="SSF53850">
    <property type="entry name" value="Periplasmic binding protein-like II"/>
    <property type="match status" value="1"/>
</dbReference>
<dbReference type="PROSITE" id="PS50931">
    <property type="entry name" value="HTH_LYSR"/>
    <property type="match status" value="1"/>
</dbReference>
<gene>
    <name evidence="6" type="ORF">GCM10011352_40870</name>
</gene>
<keyword evidence="2" id="KW-0805">Transcription regulation</keyword>
<protein>
    <submittedName>
        <fullName evidence="6">Transcriptional regulator</fullName>
    </submittedName>
</protein>
<keyword evidence="3" id="KW-0238">DNA-binding</keyword>
<dbReference type="PANTHER" id="PTHR30118:SF15">
    <property type="entry name" value="TRANSCRIPTIONAL REGULATORY PROTEIN"/>
    <property type="match status" value="1"/>
</dbReference>
<dbReference type="PRINTS" id="PR00039">
    <property type="entry name" value="HTHLYSR"/>
</dbReference>
<comment type="caution">
    <text evidence="6">The sequence shown here is derived from an EMBL/GenBank/DDBJ whole genome shotgun (WGS) entry which is preliminary data.</text>
</comment>
<dbReference type="InterPro" id="IPR000847">
    <property type="entry name" value="LysR_HTH_N"/>
</dbReference>
<dbReference type="Gene3D" id="3.40.190.10">
    <property type="entry name" value="Periplasmic binding protein-like II"/>
    <property type="match status" value="2"/>
</dbReference>
<dbReference type="Proteomes" id="UP000629025">
    <property type="component" value="Unassembled WGS sequence"/>
</dbReference>
<proteinExistence type="inferred from homology"/>
<dbReference type="Pfam" id="PF03466">
    <property type="entry name" value="LysR_substrate"/>
    <property type="match status" value="1"/>
</dbReference>
<dbReference type="InterPro" id="IPR036390">
    <property type="entry name" value="WH_DNA-bd_sf"/>
</dbReference>
<accession>A0ABQ1KVZ2</accession>
<dbReference type="EMBL" id="BMIJ01000010">
    <property type="protein sequence ID" value="GGC10233.1"/>
    <property type="molecule type" value="Genomic_DNA"/>
</dbReference>
<evidence type="ECO:0000256" key="3">
    <source>
        <dbReference type="ARBA" id="ARBA00023125"/>
    </source>
</evidence>
<evidence type="ECO:0000313" key="6">
    <source>
        <dbReference type="EMBL" id="GGC10233.1"/>
    </source>
</evidence>
<evidence type="ECO:0000256" key="1">
    <source>
        <dbReference type="ARBA" id="ARBA00009437"/>
    </source>
</evidence>
<evidence type="ECO:0000256" key="4">
    <source>
        <dbReference type="ARBA" id="ARBA00023163"/>
    </source>
</evidence>
<dbReference type="PANTHER" id="PTHR30118">
    <property type="entry name" value="HTH-TYPE TRANSCRIPTIONAL REGULATOR LEUO-RELATED"/>
    <property type="match status" value="1"/>
</dbReference>
<dbReference type="InterPro" id="IPR036388">
    <property type="entry name" value="WH-like_DNA-bd_sf"/>
</dbReference>
<reference evidence="7" key="1">
    <citation type="journal article" date="2019" name="Int. J. Syst. Evol. Microbiol.">
        <title>The Global Catalogue of Microorganisms (GCM) 10K type strain sequencing project: providing services to taxonomists for standard genome sequencing and annotation.</title>
        <authorList>
            <consortium name="The Broad Institute Genomics Platform"/>
            <consortium name="The Broad Institute Genome Sequencing Center for Infectious Disease"/>
            <person name="Wu L."/>
            <person name="Ma J."/>
        </authorList>
    </citation>
    <scope>NUCLEOTIDE SEQUENCE [LARGE SCALE GENOMIC DNA]</scope>
    <source>
        <strain evidence="7">CGMCC 1.15341</strain>
    </source>
</reference>
<feature type="domain" description="HTH lysR-type" evidence="5">
    <location>
        <begin position="9"/>
        <end position="66"/>
    </location>
</feature>
<evidence type="ECO:0000313" key="7">
    <source>
        <dbReference type="Proteomes" id="UP000629025"/>
    </source>
</evidence>
<organism evidence="6 7">
    <name type="scientific">Marinobacterium zhoushanense</name>
    <dbReference type="NCBI Taxonomy" id="1679163"/>
    <lineage>
        <taxon>Bacteria</taxon>
        <taxon>Pseudomonadati</taxon>
        <taxon>Pseudomonadota</taxon>
        <taxon>Gammaproteobacteria</taxon>
        <taxon>Oceanospirillales</taxon>
        <taxon>Oceanospirillaceae</taxon>
        <taxon>Marinobacterium</taxon>
    </lineage>
</organism>
<dbReference type="Pfam" id="PF00126">
    <property type="entry name" value="HTH_1"/>
    <property type="match status" value="1"/>
</dbReference>
<dbReference type="InterPro" id="IPR050389">
    <property type="entry name" value="LysR-type_TF"/>
</dbReference>
<sequence length="297" mass="32838">MAFIMIENLELHHLRTLNALFDTHSITSAAESLNISQQAVSLKLNKMREILGDPLFIREGHGMVPTTYALELQPHIETILVHLSQLPRPGGKPVDNTERTLVISATDYTQQILLQPLFGELRQRFPHAKLMITNIESSSLTKRMSHGEIQLAFTSAGYVPEGLISIPLFSESYRCVTGNASLASQAPLSLAELENYPFVVTNPGTAILSGSADHWLARQGITRHVVASAPSFDRAMQMIKSTDVIGFIPSRLLPCEGLYEMPLSKYPPGYQVVVAHHPNTLNDPLVNWVIEAVKQLV</sequence>
<dbReference type="SUPFAM" id="SSF46785">
    <property type="entry name" value="Winged helix' DNA-binding domain"/>
    <property type="match status" value="1"/>
</dbReference>
<dbReference type="InterPro" id="IPR005119">
    <property type="entry name" value="LysR_subst-bd"/>
</dbReference>
<keyword evidence="7" id="KW-1185">Reference proteome</keyword>